<name>A0A9X1QFL8_9BACT</name>
<evidence type="ECO:0000313" key="2">
    <source>
        <dbReference type="Proteomes" id="UP001139411"/>
    </source>
</evidence>
<protein>
    <submittedName>
        <fullName evidence="1">Uncharacterized protein</fullName>
    </submittedName>
</protein>
<dbReference type="Proteomes" id="UP001139411">
    <property type="component" value="Unassembled WGS sequence"/>
</dbReference>
<reference evidence="1" key="1">
    <citation type="submission" date="2022-01" db="EMBL/GenBank/DDBJ databases">
        <title>Novel species in genus Dyadobacter.</title>
        <authorList>
            <person name="Ma C."/>
        </authorList>
    </citation>
    <scope>NUCLEOTIDE SEQUENCE</scope>
    <source>
        <strain evidence="1">CY357</strain>
    </source>
</reference>
<dbReference type="RefSeq" id="WP_235178581.1">
    <property type="nucleotide sequence ID" value="NZ_JAKFFV010000010.1"/>
</dbReference>
<gene>
    <name evidence="1" type="ORF">L0661_17245</name>
</gene>
<sequence length="81" mass="9461">MNTKTHSTESSDSKCVAYGQQVQQLFELNTPAEMAEHLWEIYSGFQSFDQETGFNPRKLNIFYTFRDLLIFCQRIEAMKVA</sequence>
<proteinExistence type="predicted"/>
<evidence type="ECO:0000313" key="1">
    <source>
        <dbReference type="EMBL" id="MCF2500069.1"/>
    </source>
</evidence>
<dbReference type="EMBL" id="JAKFFV010000010">
    <property type="protein sequence ID" value="MCF2500069.1"/>
    <property type="molecule type" value="Genomic_DNA"/>
</dbReference>
<dbReference type="AlphaFoldDB" id="A0A9X1QFL8"/>
<organism evidence="1 2">
    <name type="scientific">Dyadobacter chenhuakuii</name>
    <dbReference type="NCBI Taxonomy" id="2909339"/>
    <lineage>
        <taxon>Bacteria</taxon>
        <taxon>Pseudomonadati</taxon>
        <taxon>Bacteroidota</taxon>
        <taxon>Cytophagia</taxon>
        <taxon>Cytophagales</taxon>
        <taxon>Spirosomataceae</taxon>
        <taxon>Dyadobacter</taxon>
    </lineage>
</organism>
<comment type="caution">
    <text evidence="1">The sequence shown here is derived from an EMBL/GenBank/DDBJ whole genome shotgun (WGS) entry which is preliminary data.</text>
</comment>
<accession>A0A9X1QFL8</accession>